<sequence>MSYRTHQSSLEHRRVLKLAREYRSEGYDVTVYPQAAELPEPLSKCPLDLIARGADKVIAIEVRTRESLTLNGLEDLRRMAEKIKEIPGWIFELVVTNPRQSKKEN</sequence>
<reference evidence="2" key="3">
    <citation type="submission" date="2020-02" db="EMBL/GenBank/DDBJ databases">
        <authorList>
            <person name="Sarangi A.N."/>
            <person name="Ghosh S."/>
            <person name="Mukherjee M."/>
            <person name="Tripathy S."/>
        </authorList>
    </citation>
    <scope>NUCLEOTIDE SEQUENCE</scope>
    <source>
        <strain evidence="2">BDU141951</strain>
    </source>
</reference>
<name>A0A0C1UNN6_9CYAN</name>
<evidence type="ECO:0000313" key="2">
    <source>
        <dbReference type="EMBL" id="NEV66872.1"/>
    </source>
</evidence>
<feature type="domain" description="REase AHJR-like" evidence="1">
    <location>
        <begin position="5"/>
        <end position="101"/>
    </location>
</feature>
<protein>
    <recommendedName>
        <fullName evidence="1">REase AHJR-like domain-containing protein</fullName>
    </recommendedName>
</protein>
<dbReference type="Pfam" id="PF18743">
    <property type="entry name" value="AHJR-like"/>
    <property type="match status" value="1"/>
</dbReference>
<dbReference type="EMBL" id="JTHE02000003">
    <property type="protein sequence ID" value="NEV66872.1"/>
    <property type="molecule type" value="Genomic_DNA"/>
</dbReference>
<proteinExistence type="predicted"/>
<gene>
    <name evidence="2" type="ORF">QQ91_007050</name>
</gene>
<comment type="caution">
    <text evidence="2">The sequence shown here is derived from an EMBL/GenBank/DDBJ whole genome shotgun (WGS) entry which is preliminary data.</text>
</comment>
<dbReference type="InterPro" id="IPR040902">
    <property type="entry name" value="AHJR-like"/>
</dbReference>
<organism evidence="2">
    <name type="scientific">Lyngbya confervoides BDU141951</name>
    <dbReference type="NCBI Taxonomy" id="1574623"/>
    <lineage>
        <taxon>Bacteria</taxon>
        <taxon>Bacillati</taxon>
        <taxon>Cyanobacteriota</taxon>
        <taxon>Cyanophyceae</taxon>
        <taxon>Oscillatoriophycideae</taxon>
        <taxon>Oscillatoriales</taxon>
        <taxon>Microcoleaceae</taxon>
        <taxon>Lyngbya</taxon>
    </lineage>
</organism>
<reference evidence="2" key="1">
    <citation type="submission" date="2014-11" db="EMBL/GenBank/DDBJ databases">
        <authorList>
            <person name="Malar M.C."/>
            <person name="Sen D."/>
            <person name="Tripathy S."/>
        </authorList>
    </citation>
    <scope>NUCLEOTIDE SEQUENCE</scope>
    <source>
        <strain evidence="2">BDU141951</strain>
    </source>
</reference>
<evidence type="ECO:0000259" key="1">
    <source>
        <dbReference type="Pfam" id="PF18743"/>
    </source>
</evidence>
<dbReference type="AlphaFoldDB" id="A0A0C1UNN6"/>
<reference evidence="2" key="2">
    <citation type="journal article" date="2015" name="Genome Announc.">
        <title>Draft Genome Sequence of Filamentous Marine Cyanobacterium Lyngbya confervoides Strain BDU141951.</title>
        <authorList>
            <person name="Chandrababunaidu M.M."/>
            <person name="Sen D."/>
            <person name="Tripathy S."/>
        </authorList>
    </citation>
    <scope>NUCLEOTIDE SEQUENCE</scope>
    <source>
        <strain evidence="2">BDU141951</strain>
    </source>
</reference>
<accession>A0A0C1UNN6</accession>